<evidence type="ECO:0000313" key="2">
    <source>
        <dbReference type="EMBL" id="MDN5202481.1"/>
    </source>
</evidence>
<dbReference type="RefSeq" id="WP_346752505.1">
    <property type="nucleotide sequence ID" value="NZ_JAUJEA010000004.1"/>
</dbReference>
<dbReference type="Gene3D" id="2.160.20.120">
    <property type="match status" value="1"/>
</dbReference>
<protein>
    <submittedName>
        <fullName evidence="2">Head GIN domain-containing protein</fullName>
    </submittedName>
</protein>
<name>A0ABT8KP50_9BACT</name>
<organism evidence="2 3">
    <name type="scientific">Splendidivirga corallicola</name>
    <dbReference type="NCBI Taxonomy" id="3051826"/>
    <lineage>
        <taxon>Bacteria</taxon>
        <taxon>Pseudomonadati</taxon>
        <taxon>Bacteroidota</taxon>
        <taxon>Cytophagia</taxon>
        <taxon>Cytophagales</taxon>
        <taxon>Splendidivirgaceae</taxon>
        <taxon>Splendidivirga</taxon>
    </lineage>
</organism>
<proteinExistence type="predicted"/>
<dbReference type="Pfam" id="PF10988">
    <property type="entry name" value="DUF2807"/>
    <property type="match status" value="1"/>
</dbReference>
<sequence>MKNINTLVTKLILLTLFITQFSDFSYGQRTSRELKSFDKIIVSPLIELVLIKGDKESISLESWNVEEDRINARVKGKTLRIYLDKAKVNVKYKKGSTPERWRWQRMYKGGGVKAYVTYKTLKHLQVRGDEQVVCNDPLINKKFRIKVYGEADVTLASVEADYMKTSLYGENLLEIKSGNAHQQVYKVYGSNVINTKKLNSRWTKASVFGESELAVNVSDVLRISAIGETEIYYKGSPEIQKGMIIGNTHFRRIR</sequence>
<accession>A0ABT8KP50</accession>
<reference evidence="2" key="1">
    <citation type="submission" date="2023-06" db="EMBL/GenBank/DDBJ databases">
        <title>Genomic of Parafulvivirga corallium.</title>
        <authorList>
            <person name="Wang G."/>
        </authorList>
    </citation>
    <scope>NUCLEOTIDE SEQUENCE</scope>
    <source>
        <strain evidence="2">BMA10</strain>
    </source>
</reference>
<evidence type="ECO:0000259" key="1">
    <source>
        <dbReference type="Pfam" id="PF10988"/>
    </source>
</evidence>
<evidence type="ECO:0000313" key="3">
    <source>
        <dbReference type="Proteomes" id="UP001172082"/>
    </source>
</evidence>
<dbReference type="InterPro" id="IPR021255">
    <property type="entry name" value="DUF2807"/>
</dbReference>
<dbReference type="EMBL" id="JAUJEA010000004">
    <property type="protein sequence ID" value="MDN5202481.1"/>
    <property type="molecule type" value="Genomic_DNA"/>
</dbReference>
<keyword evidence="3" id="KW-1185">Reference proteome</keyword>
<gene>
    <name evidence="2" type="ORF">QQ008_13930</name>
</gene>
<comment type="caution">
    <text evidence="2">The sequence shown here is derived from an EMBL/GenBank/DDBJ whole genome shotgun (WGS) entry which is preliminary data.</text>
</comment>
<feature type="domain" description="Putative auto-transporter adhesin head GIN" evidence="1">
    <location>
        <begin position="37"/>
        <end position="237"/>
    </location>
</feature>
<dbReference type="Proteomes" id="UP001172082">
    <property type="component" value="Unassembled WGS sequence"/>
</dbReference>